<dbReference type="Proteomes" id="UP001219956">
    <property type="component" value="Unassembled WGS sequence"/>
</dbReference>
<evidence type="ECO:0000313" key="2">
    <source>
        <dbReference type="Proteomes" id="UP001219956"/>
    </source>
</evidence>
<accession>A0ABT5IUB2</accession>
<dbReference type="RefSeq" id="WP_272750596.1">
    <property type="nucleotide sequence ID" value="NZ_JAQQLF010000002.1"/>
</dbReference>
<protein>
    <submittedName>
        <fullName evidence="1">Uncharacterized protein</fullName>
    </submittedName>
</protein>
<comment type="caution">
    <text evidence="1">The sequence shown here is derived from an EMBL/GenBank/DDBJ whole genome shotgun (WGS) entry which is preliminary data.</text>
</comment>
<keyword evidence="2" id="KW-1185">Reference proteome</keyword>
<reference evidence="1 2" key="1">
    <citation type="submission" date="2023-01" db="EMBL/GenBank/DDBJ databases">
        <title>Novel species of the genus Vogesella isolated from rivers.</title>
        <authorList>
            <person name="Lu H."/>
        </authorList>
    </citation>
    <scope>NUCLEOTIDE SEQUENCE [LARGE SCALE GENOMIC DNA]</scope>
    <source>
        <strain evidence="1 2">DC21W</strain>
    </source>
</reference>
<proteinExistence type="predicted"/>
<sequence>MKLGLEEVLTLLAAIEQDYPWLTEELPFDENALRRLVVADLLERDAMLQQQGVSAEDRQLVYLVSTARLVLDNLLLYLRLMRHETLPDEQLAEVRQLMQRLARGEGRL</sequence>
<gene>
    <name evidence="1" type="ORF">PQU95_02840</name>
</gene>
<evidence type="ECO:0000313" key="1">
    <source>
        <dbReference type="EMBL" id="MDC7716161.1"/>
    </source>
</evidence>
<name>A0ABT5IUB2_9NEIS</name>
<organism evidence="1 2">
    <name type="scientific">Vogesella aquatica</name>
    <dbReference type="NCBI Taxonomy" id="2984206"/>
    <lineage>
        <taxon>Bacteria</taxon>
        <taxon>Pseudomonadati</taxon>
        <taxon>Pseudomonadota</taxon>
        <taxon>Betaproteobacteria</taxon>
        <taxon>Neisseriales</taxon>
        <taxon>Chromobacteriaceae</taxon>
        <taxon>Vogesella</taxon>
    </lineage>
</organism>
<dbReference type="EMBL" id="JAQQLF010000002">
    <property type="protein sequence ID" value="MDC7716161.1"/>
    <property type="molecule type" value="Genomic_DNA"/>
</dbReference>